<dbReference type="Gene3D" id="1.10.1200.10">
    <property type="entry name" value="ACP-like"/>
    <property type="match status" value="1"/>
</dbReference>
<dbReference type="EMBL" id="VJZA01000010">
    <property type="protein sequence ID" value="TVT23646.1"/>
    <property type="molecule type" value="Genomic_DNA"/>
</dbReference>
<dbReference type="OrthoDB" id="4128649at2"/>
<dbReference type="SUPFAM" id="SSF47336">
    <property type="entry name" value="ACP-like"/>
    <property type="match status" value="1"/>
</dbReference>
<dbReference type="InterPro" id="IPR009081">
    <property type="entry name" value="PP-bd_ACP"/>
</dbReference>
<sequence length="370" mass="41536">MDVSSVDAGLFDCLQINLAVLASHYHGAATPYRLGAELHFNPRSRQNSLPTVEPSLGQQLEAADERLGLASIQRVDTASAHEALGSDVPVYLITDAAYLPWLPYYRQKHVEHSFLLEPAGDGVWIIDGYRNETIWGPAEPCRFKRDRSAVVDLIRTLPDLSAIWFEPRPLPAPPPLSFEMSRQSLRSYLSTYAEHPDRETALDRFSLEIWLLHRSRRLHTRYRCEFRGDVSPAVRTHLQEWSKMVARVYLAYRRVAQGRPEPPGLFTAVGNLLGEDGSVFVPESPVSDGTDVHAGVRATVATVLGLPEQLVEQGELTNLPAFSSLRMIEIVERLERVFAVEFPPGSLLPEKLVRVDDLCELVRDARRQAV</sequence>
<keyword evidence="3" id="KW-1185">Reference proteome</keyword>
<dbReference type="RefSeq" id="WP_144636528.1">
    <property type="nucleotide sequence ID" value="NZ_BNAX01000009.1"/>
</dbReference>
<accession>A0A558AHC3</accession>
<protein>
    <submittedName>
        <fullName evidence="2">Acyl carrier protein</fullName>
    </submittedName>
</protein>
<organism evidence="2 3">
    <name type="scientific">Amycolatopsis acidiphila</name>
    <dbReference type="NCBI Taxonomy" id="715473"/>
    <lineage>
        <taxon>Bacteria</taxon>
        <taxon>Bacillati</taxon>
        <taxon>Actinomycetota</taxon>
        <taxon>Actinomycetes</taxon>
        <taxon>Pseudonocardiales</taxon>
        <taxon>Pseudonocardiaceae</taxon>
        <taxon>Amycolatopsis</taxon>
    </lineage>
</organism>
<name>A0A558AHC3_9PSEU</name>
<proteinExistence type="predicted"/>
<evidence type="ECO:0000313" key="2">
    <source>
        <dbReference type="EMBL" id="TVT23646.1"/>
    </source>
</evidence>
<dbReference type="InterPro" id="IPR036736">
    <property type="entry name" value="ACP-like_sf"/>
</dbReference>
<dbReference type="AlphaFoldDB" id="A0A558AHC3"/>
<evidence type="ECO:0000313" key="3">
    <source>
        <dbReference type="Proteomes" id="UP000318578"/>
    </source>
</evidence>
<gene>
    <name evidence="2" type="ORF">FNH06_09070</name>
</gene>
<reference evidence="2 3" key="1">
    <citation type="submission" date="2019-07" db="EMBL/GenBank/DDBJ databases">
        <title>New species of Amycolatopsis and Streptomyces.</title>
        <authorList>
            <person name="Duangmal K."/>
            <person name="Teo W.F.A."/>
            <person name="Lipun K."/>
        </authorList>
    </citation>
    <scope>NUCLEOTIDE SEQUENCE [LARGE SCALE GENOMIC DNA]</scope>
    <source>
        <strain evidence="2 3">JCM 30562</strain>
    </source>
</reference>
<dbReference type="Proteomes" id="UP000318578">
    <property type="component" value="Unassembled WGS sequence"/>
</dbReference>
<dbReference type="PROSITE" id="PS50075">
    <property type="entry name" value="CARRIER"/>
    <property type="match status" value="1"/>
</dbReference>
<comment type="caution">
    <text evidence="2">The sequence shown here is derived from an EMBL/GenBank/DDBJ whole genome shotgun (WGS) entry which is preliminary data.</text>
</comment>
<evidence type="ECO:0000259" key="1">
    <source>
        <dbReference type="PROSITE" id="PS50075"/>
    </source>
</evidence>
<feature type="domain" description="Carrier" evidence="1">
    <location>
        <begin position="287"/>
        <end position="366"/>
    </location>
</feature>